<feature type="transmembrane region" description="Helical" evidence="2">
    <location>
        <begin position="752"/>
        <end position="773"/>
    </location>
</feature>
<dbReference type="GO" id="GO:0004386">
    <property type="term" value="F:helicase activity"/>
    <property type="evidence" value="ECO:0007669"/>
    <property type="project" value="UniProtKB-KW"/>
</dbReference>
<evidence type="ECO:0000259" key="3">
    <source>
        <dbReference type="PROSITE" id="PS51192"/>
    </source>
</evidence>
<keyword evidence="2" id="KW-0812">Transmembrane</keyword>
<gene>
    <name evidence="4" type="ORF">KHB02_17645</name>
</gene>
<keyword evidence="4" id="KW-0067">ATP-binding</keyword>
<dbReference type="AlphaFoldDB" id="A0A942YAW2"/>
<proteinExistence type="predicted"/>
<dbReference type="PANTHER" id="PTHR47396">
    <property type="entry name" value="TYPE I RESTRICTION ENZYME ECOKI R PROTEIN"/>
    <property type="match status" value="1"/>
</dbReference>
<dbReference type="Gene3D" id="3.40.50.300">
    <property type="entry name" value="P-loop containing nucleotide triphosphate hydrolases"/>
    <property type="match status" value="2"/>
</dbReference>
<dbReference type="InterPro" id="IPR050742">
    <property type="entry name" value="Helicase_Restrict-Modif_Enz"/>
</dbReference>
<comment type="caution">
    <text evidence="4">The sequence shown here is derived from an EMBL/GenBank/DDBJ whole genome shotgun (WGS) entry which is preliminary data.</text>
</comment>
<feature type="region of interest" description="Disordered" evidence="1">
    <location>
        <begin position="318"/>
        <end position="338"/>
    </location>
</feature>
<dbReference type="SMART" id="SM00382">
    <property type="entry name" value="AAA"/>
    <property type="match status" value="1"/>
</dbReference>
<dbReference type="GO" id="GO:0005829">
    <property type="term" value="C:cytosol"/>
    <property type="evidence" value="ECO:0007669"/>
    <property type="project" value="TreeGrafter"/>
</dbReference>
<evidence type="ECO:0000313" key="4">
    <source>
        <dbReference type="EMBL" id="MBS4183220.1"/>
    </source>
</evidence>
<keyword evidence="2" id="KW-1133">Transmembrane helix</keyword>
<evidence type="ECO:0000256" key="1">
    <source>
        <dbReference type="SAM" id="MobiDB-lite"/>
    </source>
</evidence>
<protein>
    <submittedName>
        <fullName evidence="4">DEAD/DEAH box helicase family protein</fullName>
    </submittedName>
</protein>
<organism evidence="4">
    <name type="scientific">Neobacillus citreus</name>
    <dbReference type="NCBI Taxonomy" id="2833578"/>
    <lineage>
        <taxon>Bacteria</taxon>
        <taxon>Bacillati</taxon>
        <taxon>Bacillota</taxon>
        <taxon>Bacilli</taxon>
        <taxon>Bacillales</taxon>
        <taxon>Bacillaceae</taxon>
        <taxon>Neobacillus</taxon>
    </lineage>
</organism>
<dbReference type="InterPro" id="IPR014001">
    <property type="entry name" value="Helicase_ATP-bd"/>
</dbReference>
<accession>A0A942YAW2</accession>
<dbReference type="InterPro" id="IPR027417">
    <property type="entry name" value="P-loop_NTPase"/>
</dbReference>
<name>A0A942YAW2_9BACI</name>
<keyword evidence="4" id="KW-0347">Helicase</keyword>
<dbReference type="EMBL" id="JAGYPE010000003">
    <property type="protein sequence ID" value="MBS4183220.1"/>
    <property type="molecule type" value="Genomic_DNA"/>
</dbReference>
<sequence length="986" mass="106372">MTTGEPTRPLASWRYRGTLRKYQQDVLDRVPVEPGDPVHVVAPPGAGKTLLGLLLAARHGARALALAPTATIRAQWARSAAALDGDVTVSEDPRAPGDLTALTYQMLSVLETGTPLADLAVEQWRRELVEGGRGDDAASHWVEELRTTNPTAYRKGIARRSRTIRRRLAAEDPELLAAALHPNARALVDRLVDHGVETIVLDECHHLLDHWALVVAYTAARIRAAGREPVLIGLTATLPSTDDRDAYANYTALLGDVDHEVPTPAVVKEGNLAPYRDLVWFVEPTPDEIGFLRTHEERLAALVRSALDTPEGTAWIERTLQPDPDGTTVEGSDTGGPDPVRLARAFDDDFAVAESAARMLAELRPAHPLLALLPDATRTPPDTEQRLRLLARYALDEVLPDPARAEQWQRIKRSIVDFGFTLTDRGVRRGRDPIDTLLASSAAKDHAVGDVLRLELDQDTADRLRAVVVTDHAVHGNTRGRDAVAAGALRTHATVVARADLAALRPVLVTAQHLRIAARDQAVLLPAIRRHLGAPCTTEPVDGAPHLLSVDTTGAGSAAVVAAVSALLTEGTVRVVVGTRGLLGEGWDCPAANTLVDLTAVATSSATQQLRGRTLRLDPAWPRKVAHNWTVTAVVPAHVDLRAAPDVARMHRKHEQVWGLLRDDDAQVARGTGIALTSEQRAVLDRITAGAEHDRTATVDVLDEVIARDLPSRADSWTAWRIGEPYADRESTAAVIADPAPQPFRTGPTAEILMTAVLGMVLWVVGQGLRAAADAWRQSLVGGALVTLLVVGLAVAAAWPLARHLGTALRQRLTTADAYRRALRVVVDALHRAGRVPAYGEGDVRVAATMHGRVPVAFSLEVLGGSTADRRTVTAALAELFGPVRTPRFLLQVGRVAGRRSRRAPLLALVLGIARTVDRRDRFLAVPSAIGRRRADAEVFAEQWNRTVGPAVLHEIGSPESLVLLVRARRASGAAEHPPTLRDHWS</sequence>
<keyword evidence="4" id="KW-0378">Hydrolase</keyword>
<dbReference type="SMART" id="SM00487">
    <property type="entry name" value="DEXDc"/>
    <property type="match status" value="1"/>
</dbReference>
<feature type="transmembrane region" description="Helical" evidence="2">
    <location>
        <begin position="780"/>
        <end position="802"/>
    </location>
</feature>
<dbReference type="SUPFAM" id="SSF52540">
    <property type="entry name" value="P-loop containing nucleoside triphosphate hydrolases"/>
    <property type="match status" value="2"/>
</dbReference>
<keyword evidence="2" id="KW-0472">Membrane</keyword>
<dbReference type="PANTHER" id="PTHR47396:SF1">
    <property type="entry name" value="ATP-DEPENDENT HELICASE IRC3-RELATED"/>
    <property type="match status" value="1"/>
</dbReference>
<dbReference type="InterPro" id="IPR003593">
    <property type="entry name" value="AAA+_ATPase"/>
</dbReference>
<evidence type="ECO:0000256" key="2">
    <source>
        <dbReference type="SAM" id="Phobius"/>
    </source>
</evidence>
<dbReference type="CDD" id="cd18785">
    <property type="entry name" value="SF2_C"/>
    <property type="match status" value="1"/>
</dbReference>
<feature type="domain" description="Helicase ATP-binding" evidence="3">
    <location>
        <begin position="29"/>
        <end position="256"/>
    </location>
</feature>
<reference evidence="4" key="1">
    <citation type="submission" date="2021-05" db="EMBL/GenBank/DDBJ databases">
        <title>Novel Bacillus species.</title>
        <authorList>
            <person name="Liu G."/>
        </authorList>
    </citation>
    <scope>NUCLEOTIDE SEQUENCE</scope>
    <source>
        <strain evidence="4">FJAT-50051</strain>
    </source>
</reference>
<dbReference type="PROSITE" id="PS51192">
    <property type="entry name" value="HELICASE_ATP_BIND_1"/>
    <property type="match status" value="1"/>
</dbReference>
<keyword evidence="4" id="KW-0547">Nucleotide-binding</keyword>